<organism evidence="1 2">
    <name type="scientific">Neokomagataea thailandica NBRC 106555</name>
    <dbReference type="NCBI Taxonomy" id="1223520"/>
    <lineage>
        <taxon>Bacteria</taxon>
        <taxon>Pseudomonadati</taxon>
        <taxon>Pseudomonadota</taxon>
        <taxon>Alphaproteobacteria</taxon>
        <taxon>Acetobacterales</taxon>
        <taxon>Acetobacteraceae</taxon>
        <taxon>Neokomagataea</taxon>
    </lineage>
</organism>
<dbReference type="Proteomes" id="UP001062632">
    <property type="component" value="Unassembled WGS sequence"/>
</dbReference>
<reference evidence="1 2" key="1">
    <citation type="submission" date="2013-04" db="EMBL/GenBank/DDBJ databases">
        <title>The genome sequencing project of 58 acetic acid bacteria.</title>
        <authorList>
            <person name="Okamoto-Kainuma A."/>
            <person name="Ishikawa M."/>
            <person name="Umino S."/>
            <person name="Koizumi Y."/>
            <person name="Shiwa Y."/>
            <person name="Yoshikawa H."/>
            <person name="Matsutani M."/>
            <person name="Matsushita K."/>
        </authorList>
    </citation>
    <scope>NUCLEOTIDE SEQUENCE [LARGE SCALE GENOMIC DNA]</scope>
    <source>
        <strain evidence="1 2">NBRC 106555</strain>
    </source>
</reference>
<evidence type="ECO:0008006" key="3">
    <source>
        <dbReference type="Google" id="ProtNLM"/>
    </source>
</evidence>
<comment type="caution">
    <text evidence="1">The sequence shown here is derived from an EMBL/GenBank/DDBJ whole genome shotgun (WGS) entry which is preliminary data.</text>
</comment>
<evidence type="ECO:0000313" key="1">
    <source>
        <dbReference type="EMBL" id="GBR50894.1"/>
    </source>
</evidence>
<dbReference type="EMBL" id="BAQC01000005">
    <property type="protein sequence ID" value="GBR50894.1"/>
    <property type="molecule type" value="Genomic_DNA"/>
</dbReference>
<gene>
    <name evidence="1" type="ORF">AA106555_0369</name>
</gene>
<evidence type="ECO:0000313" key="2">
    <source>
        <dbReference type="Proteomes" id="UP001062632"/>
    </source>
</evidence>
<proteinExistence type="predicted"/>
<accession>A0ABQ0QMY4</accession>
<sequence length="74" mass="8351">MDKTLILQLRRAVPLDSQLQVIRRHTAAVICDVDTVNAPTTQCDHDAARTRIQGIFNEFFERGCRALNDLAGRN</sequence>
<protein>
    <recommendedName>
        <fullName evidence="3">Transposase</fullName>
    </recommendedName>
</protein>
<keyword evidence="2" id="KW-1185">Reference proteome</keyword>
<name>A0ABQ0QMY4_9PROT</name>